<protein>
    <submittedName>
        <fullName evidence="1">Unannotated protein</fullName>
    </submittedName>
</protein>
<gene>
    <name evidence="1" type="ORF">UFOPK3482_01200</name>
</gene>
<reference evidence="1" key="1">
    <citation type="submission" date="2020-05" db="EMBL/GenBank/DDBJ databases">
        <authorList>
            <person name="Chiriac C."/>
            <person name="Salcher M."/>
            <person name="Ghai R."/>
            <person name="Kavagutti S V."/>
        </authorList>
    </citation>
    <scope>NUCLEOTIDE SEQUENCE</scope>
</reference>
<dbReference type="InterPro" id="IPR043128">
    <property type="entry name" value="Rev_trsase/Diguanyl_cyclase"/>
</dbReference>
<dbReference type="SUPFAM" id="SSF55073">
    <property type="entry name" value="Nucleotide cyclase"/>
    <property type="match status" value="1"/>
</dbReference>
<dbReference type="InterPro" id="IPR029787">
    <property type="entry name" value="Nucleotide_cyclase"/>
</dbReference>
<evidence type="ECO:0000313" key="1">
    <source>
        <dbReference type="EMBL" id="CAB4890027.1"/>
    </source>
</evidence>
<organism evidence="1">
    <name type="scientific">freshwater metagenome</name>
    <dbReference type="NCBI Taxonomy" id="449393"/>
    <lineage>
        <taxon>unclassified sequences</taxon>
        <taxon>metagenomes</taxon>
        <taxon>ecological metagenomes</taxon>
    </lineage>
</organism>
<accession>A0A6J7F375</accession>
<sequence>MDSISNRENAIVLPPDFSALSLAMKRNLSSSTYLDPVSHDGVHDALTFLPAPPYFYEYLYREIAIIERNERPLILMKFLIEPIQQNAIIRDYEISIINFAKAINKSIRKSDFAARIGRYEFMLALSTENKSPDEFANRLLTLWRDEEFLFSYSSTPYLAGDGALSILRRLDGEEVYRP</sequence>
<proteinExistence type="predicted"/>
<dbReference type="AlphaFoldDB" id="A0A6J7F375"/>
<dbReference type="Gene3D" id="3.30.70.270">
    <property type="match status" value="1"/>
</dbReference>
<dbReference type="EMBL" id="CAFBLZ010000143">
    <property type="protein sequence ID" value="CAB4890027.1"/>
    <property type="molecule type" value="Genomic_DNA"/>
</dbReference>
<name>A0A6J7F375_9ZZZZ</name>